<feature type="region of interest" description="Disordered" evidence="1">
    <location>
        <begin position="251"/>
        <end position="270"/>
    </location>
</feature>
<evidence type="ECO:0000259" key="2">
    <source>
        <dbReference type="Pfam" id="PF20294"/>
    </source>
</evidence>
<dbReference type="InterPro" id="IPR046899">
    <property type="entry name" value="KMPT_N"/>
</dbReference>
<feature type="region of interest" description="Disordered" evidence="1">
    <location>
        <begin position="353"/>
        <end position="535"/>
    </location>
</feature>
<reference evidence="3 4" key="1">
    <citation type="submission" date="2017-04" db="EMBL/GenBank/DDBJ databases">
        <authorList>
            <person name="Afonso C.L."/>
            <person name="Miller P.J."/>
            <person name="Scott M.A."/>
            <person name="Spackman E."/>
            <person name="Goraichik I."/>
            <person name="Dimitrov K.M."/>
            <person name="Suarez D.L."/>
            <person name="Swayne D.E."/>
        </authorList>
    </citation>
    <scope>NUCLEOTIDE SEQUENCE [LARGE SCALE GENOMIC DNA]</scope>
</reference>
<feature type="compositionally biased region" description="Basic and acidic residues" evidence="1">
    <location>
        <begin position="505"/>
        <end position="519"/>
    </location>
</feature>
<dbReference type="Proteomes" id="UP000240568">
    <property type="component" value="Segment"/>
</dbReference>
<dbReference type="EMBL" id="KY984068">
    <property type="protein sequence ID" value="ARW58789.1"/>
    <property type="molecule type" value="Genomic_DNA"/>
</dbReference>
<gene>
    <name evidence="3" type="ORF">Y3_149</name>
</gene>
<accession>A0A2H4IB86</accession>
<dbReference type="Pfam" id="PF20294">
    <property type="entry name" value="KMPT-N"/>
    <property type="match status" value="1"/>
</dbReference>
<evidence type="ECO:0000256" key="1">
    <source>
        <dbReference type="SAM" id="MobiDB-lite"/>
    </source>
</evidence>
<evidence type="ECO:0000313" key="3">
    <source>
        <dbReference type="EMBL" id="ARW58789.1"/>
    </source>
</evidence>
<feature type="compositionally biased region" description="Acidic residues" evidence="1">
    <location>
        <begin position="417"/>
        <end position="501"/>
    </location>
</feature>
<name>A0A2H4IB86_9CAUD</name>
<sequence length="626" mass="70960">MVLSESASYDDAVSKYAWLKFTGSRGKEVSQRTHKRMIREGDIFGILPLRNGSRYTLIFPDIPHIDFPLDMQTGKFLMDRSSKMRKTPEIVKNEGRVKTAGAKTLSRLINRTNFDQARFQPKKVPNESVNGINFASYQWRMVPTNDYAVKTSKGIVKFHRNDMIGVRFKRQGKGGVLVNTDGLYLLVPDDEFDKFVADTNIIPYQEWPEGSVDAEAVIAYRKSAKKNRRRSEAEEREAIRLADRARILERKQQQKEISTAQRNANAAEEAELKEMRRKIRSGEIEAPKRDVNTIYQDSPELDKRRRNSRIIEHEALEEEEDLEHDLDEDFDHDIDLDVEIDENEQRMGDIIGRSPFAGDTHNIEDTIGSLFGGDDTHDEVDPEFDLSDMDEPEDDEEETPPPSKVRSKKAKPAAVEPDAEEEEPEEEESDDEEEDTSDSDPDVDNADDEESDAESDDDSGDESLDDSEDDDAGDDSADEDSEDADASDAVDETGADEDGDSDVAAAEKEAAETAKKIAAENKSTPSQRAEEPEEGDVVKFRADVKLNRDWLIVKVSTHEKSDNIVTYTVYDITNSPDEVRQVRINRARKQNLFDYAEHVKDMAPKLFNKVYDIVEDYPVNKDPIAS</sequence>
<evidence type="ECO:0000313" key="4">
    <source>
        <dbReference type="Proteomes" id="UP000240568"/>
    </source>
</evidence>
<keyword evidence="4" id="KW-1185">Reference proteome</keyword>
<feature type="domain" description="KTSC and Metallopeptidase-like N-terminal fusion" evidence="2">
    <location>
        <begin position="16"/>
        <end position="81"/>
    </location>
</feature>
<feature type="compositionally biased region" description="Acidic residues" evidence="1">
    <location>
        <begin position="376"/>
        <end position="399"/>
    </location>
</feature>
<proteinExistence type="predicted"/>
<organism evidence="3 4">
    <name type="scientific">Erwinia phage vB_EamM_Y3</name>
    <dbReference type="NCBI Taxonomy" id="1983553"/>
    <lineage>
        <taxon>Viruses</taxon>
        <taxon>Duplodnaviria</taxon>
        <taxon>Heunggongvirae</taxon>
        <taxon>Uroviricota</taxon>
        <taxon>Caudoviricetes</taxon>
        <taxon>Sasquatchvirus</taxon>
        <taxon>Sasquatchvirus Y3</taxon>
    </lineage>
</organism>
<protein>
    <recommendedName>
        <fullName evidence="2">KTSC and Metallopeptidase-like N-terminal fusion domain-containing protein</fullName>
    </recommendedName>
</protein>